<accession>A0A938WWZ1</accession>
<reference evidence="1" key="2">
    <citation type="journal article" date="2021" name="Sci. Rep.">
        <title>The distribution of antibiotic resistance genes in chicken gut microbiota commensals.</title>
        <authorList>
            <person name="Juricova H."/>
            <person name="Matiasovicova J."/>
            <person name="Kubasova T."/>
            <person name="Cejkova D."/>
            <person name="Rychlik I."/>
        </authorList>
    </citation>
    <scope>NUCLEOTIDE SEQUENCE</scope>
    <source>
        <strain evidence="1">An836</strain>
    </source>
</reference>
<organism evidence="1 2">
    <name type="scientific">Bifidobacterium pullorum subsp. saeculare</name>
    <dbReference type="NCBI Taxonomy" id="78257"/>
    <lineage>
        <taxon>Bacteria</taxon>
        <taxon>Bacillati</taxon>
        <taxon>Actinomycetota</taxon>
        <taxon>Actinomycetes</taxon>
        <taxon>Bifidobacteriales</taxon>
        <taxon>Bifidobacteriaceae</taxon>
        <taxon>Bifidobacterium</taxon>
    </lineage>
</organism>
<sequence length="73" mass="8187">MPFEDVHRYDDIIGLPHHVSRRHPPMSRRNRAAQFMPFAALTGYDAVIARTARQVEQAVERADAPSADVMDGA</sequence>
<dbReference type="AlphaFoldDB" id="A0A938WWZ1"/>
<keyword evidence="2" id="KW-1185">Reference proteome</keyword>
<dbReference type="Proteomes" id="UP000718821">
    <property type="component" value="Unassembled WGS sequence"/>
</dbReference>
<dbReference type="EMBL" id="JACLYU010000001">
    <property type="protein sequence ID" value="MBM6698804.1"/>
    <property type="molecule type" value="Genomic_DNA"/>
</dbReference>
<evidence type="ECO:0000313" key="2">
    <source>
        <dbReference type="Proteomes" id="UP000718821"/>
    </source>
</evidence>
<comment type="caution">
    <text evidence="1">The sequence shown here is derived from an EMBL/GenBank/DDBJ whole genome shotgun (WGS) entry which is preliminary data.</text>
</comment>
<reference evidence="1" key="1">
    <citation type="submission" date="2020-08" db="EMBL/GenBank/DDBJ databases">
        <authorList>
            <person name="Cejkova D."/>
            <person name="Kubasova T."/>
            <person name="Jahodarova E."/>
            <person name="Rychlik I."/>
        </authorList>
    </citation>
    <scope>NUCLEOTIDE SEQUENCE</scope>
    <source>
        <strain evidence="1">An836</strain>
    </source>
</reference>
<dbReference type="RefSeq" id="WP_204467034.1">
    <property type="nucleotide sequence ID" value="NZ_JACLYU010000001.1"/>
</dbReference>
<protein>
    <submittedName>
        <fullName evidence="1">Uncharacterized protein</fullName>
    </submittedName>
</protein>
<evidence type="ECO:0000313" key="1">
    <source>
        <dbReference type="EMBL" id="MBM6698804.1"/>
    </source>
</evidence>
<gene>
    <name evidence="1" type="ORF">H7U32_00340</name>
</gene>
<name>A0A938WWZ1_9BIFI</name>
<proteinExistence type="predicted"/>